<gene>
    <name evidence="3" type="ORF">METZ01_LOCUS327585</name>
</gene>
<organism evidence="3">
    <name type="scientific">marine metagenome</name>
    <dbReference type="NCBI Taxonomy" id="408172"/>
    <lineage>
        <taxon>unclassified sequences</taxon>
        <taxon>metagenomes</taxon>
        <taxon>ecological metagenomes</taxon>
    </lineage>
</organism>
<sequence>MKYDQLINKQFHILQRNKIKKDKDRFVYNEICSRINSSIDIINFSLNNCLEIGFHSNKIEENICSKYPHVNYYFSDISLNILNNSLSNHSKICFDHDEWPFKEKIFDLIISNYYLHFSNNFDLLLKNIHYSLNDDGFFIAALPGINTLPELKSSMIEADIEMYGGVYRRFMELYSIEKINYLLKKNNFKNLV</sequence>
<dbReference type="PANTHER" id="PTHR13090">
    <property type="entry name" value="ARGININE-HYDROXYLASE NDUFAF5, MITOCHONDRIAL"/>
    <property type="match status" value="1"/>
</dbReference>
<dbReference type="PANTHER" id="PTHR13090:SF1">
    <property type="entry name" value="ARGININE-HYDROXYLASE NDUFAF5, MITOCHONDRIAL"/>
    <property type="match status" value="1"/>
</dbReference>
<dbReference type="GO" id="GO:0008168">
    <property type="term" value="F:methyltransferase activity"/>
    <property type="evidence" value="ECO:0007669"/>
    <property type="project" value="UniProtKB-KW"/>
</dbReference>
<dbReference type="InterPro" id="IPR029063">
    <property type="entry name" value="SAM-dependent_MTases_sf"/>
</dbReference>
<dbReference type="InterPro" id="IPR050602">
    <property type="entry name" value="Malonyl-ACP_OMT"/>
</dbReference>
<dbReference type="GO" id="GO:0032259">
    <property type="term" value="P:methylation"/>
    <property type="evidence" value="ECO:0007669"/>
    <property type="project" value="UniProtKB-KW"/>
</dbReference>
<dbReference type="EMBL" id="UINC01108548">
    <property type="protein sequence ID" value="SVC74731.1"/>
    <property type="molecule type" value="Genomic_DNA"/>
</dbReference>
<dbReference type="Pfam" id="PF13489">
    <property type="entry name" value="Methyltransf_23"/>
    <property type="match status" value="1"/>
</dbReference>
<evidence type="ECO:0000313" key="3">
    <source>
        <dbReference type="EMBL" id="SVC74731.1"/>
    </source>
</evidence>
<evidence type="ECO:0008006" key="4">
    <source>
        <dbReference type="Google" id="ProtNLM"/>
    </source>
</evidence>
<name>A0A382PRW9_9ZZZZ</name>
<reference evidence="3" key="1">
    <citation type="submission" date="2018-05" db="EMBL/GenBank/DDBJ databases">
        <authorList>
            <person name="Lanie J.A."/>
            <person name="Ng W.-L."/>
            <person name="Kazmierczak K.M."/>
            <person name="Andrzejewski T.M."/>
            <person name="Davidsen T.M."/>
            <person name="Wayne K.J."/>
            <person name="Tettelin H."/>
            <person name="Glass J.I."/>
            <person name="Rusch D."/>
            <person name="Podicherti R."/>
            <person name="Tsui H.-C.T."/>
            <person name="Winkler M.E."/>
        </authorList>
    </citation>
    <scope>NUCLEOTIDE SEQUENCE</scope>
</reference>
<evidence type="ECO:0000256" key="2">
    <source>
        <dbReference type="ARBA" id="ARBA00022679"/>
    </source>
</evidence>
<dbReference type="AlphaFoldDB" id="A0A382PRW9"/>
<evidence type="ECO:0000256" key="1">
    <source>
        <dbReference type="ARBA" id="ARBA00022603"/>
    </source>
</evidence>
<dbReference type="Gene3D" id="3.40.50.150">
    <property type="entry name" value="Vaccinia Virus protein VP39"/>
    <property type="match status" value="1"/>
</dbReference>
<protein>
    <recommendedName>
        <fullName evidence="4">Methyltransferase type 11 domain-containing protein</fullName>
    </recommendedName>
</protein>
<proteinExistence type="predicted"/>
<keyword evidence="2" id="KW-0808">Transferase</keyword>
<accession>A0A382PRW9</accession>
<dbReference type="SUPFAM" id="SSF53335">
    <property type="entry name" value="S-adenosyl-L-methionine-dependent methyltransferases"/>
    <property type="match status" value="1"/>
</dbReference>
<keyword evidence="1" id="KW-0489">Methyltransferase</keyword>
<feature type="non-terminal residue" evidence="3">
    <location>
        <position position="192"/>
    </location>
</feature>